<organism evidence="1 2">
    <name type="scientific">Phialocephala subalpina</name>
    <dbReference type="NCBI Taxonomy" id="576137"/>
    <lineage>
        <taxon>Eukaryota</taxon>
        <taxon>Fungi</taxon>
        <taxon>Dikarya</taxon>
        <taxon>Ascomycota</taxon>
        <taxon>Pezizomycotina</taxon>
        <taxon>Leotiomycetes</taxon>
        <taxon>Helotiales</taxon>
        <taxon>Mollisiaceae</taxon>
        <taxon>Phialocephala</taxon>
        <taxon>Phialocephala fortinii species complex</taxon>
    </lineage>
</organism>
<keyword evidence="2" id="KW-1185">Reference proteome</keyword>
<reference evidence="1 2" key="1">
    <citation type="submission" date="2016-03" db="EMBL/GenBank/DDBJ databases">
        <authorList>
            <person name="Ploux O."/>
        </authorList>
    </citation>
    <scope>NUCLEOTIDE SEQUENCE [LARGE SCALE GENOMIC DNA]</scope>
    <source>
        <strain evidence="1 2">UAMH 11012</strain>
    </source>
</reference>
<protein>
    <submittedName>
        <fullName evidence="1">Uncharacterized protein</fullName>
    </submittedName>
</protein>
<name>A0A1L7WZ02_9HELO</name>
<dbReference type="InterPro" id="IPR022190">
    <property type="entry name" value="DUF3716"/>
</dbReference>
<gene>
    <name evidence="1" type="ORF">PAC_07887</name>
</gene>
<dbReference type="Proteomes" id="UP000184330">
    <property type="component" value="Unassembled WGS sequence"/>
</dbReference>
<sequence>MLPINHLQQTAPLIAEFNAATGTTLRALAYDNGQASELPDVAVRQFVLRPALTSDPLSGERPGYRTASMAQVVGQLARHVCDQCAGSSGPYDDCVVPGTRKKGGSS</sequence>
<dbReference type="OrthoDB" id="3546042at2759"/>
<dbReference type="Pfam" id="PF12511">
    <property type="entry name" value="DUF3716"/>
    <property type="match status" value="1"/>
</dbReference>
<evidence type="ECO:0000313" key="1">
    <source>
        <dbReference type="EMBL" id="CZR57997.1"/>
    </source>
</evidence>
<accession>A0A1L7WZ02</accession>
<dbReference type="AlphaFoldDB" id="A0A1L7WZ02"/>
<evidence type="ECO:0000313" key="2">
    <source>
        <dbReference type="Proteomes" id="UP000184330"/>
    </source>
</evidence>
<dbReference type="EMBL" id="FJOG01000011">
    <property type="protein sequence ID" value="CZR57997.1"/>
    <property type="molecule type" value="Genomic_DNA"/>
</dbReference>
<proteinExistence type="predicted"/>